<evidence type="ECO:0000256" key="2">
    <source>
        <dbReference type="ARBA" id="ARBA00006084"/>
    </source>
</evidence>
<dbReference type="EMBL" id="CAJFCW020000001">
    <property type="protein sequence ID" value="CAG9081543.1"/>
    <property type="molecule type" value="Genomic_DNA"/>
</dbReference>
<evidence type="ECO:0000256" key="1">
    <source>
        <dbReference type="ARBA" id="ARBA00004245"/>
    </source>
</evidence>
<dbReference type="InterPro" id="IPR006789">
    <property type="entry name" value="ARPC5"/>
</dbReference>
<accession>A0A811JT94</accession>
<keyword evidence="4 6" id="KW-0206">Cytoskeleton</keyword>
<evidence type="ECO:0000256" key="5">
    <source>
        <dbReference type="ARBA" id="ARBA00060329"/>
    </source>
</evidence>
<keyword evidence="3" id="KW-0963">Cytoplasm</keyword>
<protein>
    <recommendedName>
        <fullName evidence="6">Actin-related protein 2/3 complex subunit 5</fullName>
    </recommendedName>
</protein>
<feature type="compositionally biased region" description="Basic and acidic residues" evidence="7">
    <location>
        <begin position="9"/>
        <end position="27"/>
    </location>
</feature>
<sequence length="155" mass="17239">MAKNVNDMSYKKVDVDALDPDKRKEEYQPDYLCQGPGNGPNEETVKKLLQSSKHLEALKAVLEDPPLNSNDQALKNKVSTLVLNVLTNFKTSEIDGAVKTLDSDQVALLIRYVYKGMELLVDSQTSQILCAWHAQLFSVGGYGIITQVLTARNRL</sequence>
<comment type="function">
    <text evidence="6">Functions as component of the Arp2/3 complex which is involved in regulation of actin polymerization and together with an activating nucleation-promoting factor (NPF) mediates the formation of branched actin networks. Arp2/3 complex plays a critical role in the control of cell morphogenesis via the modulation of cell polarity development.</text>
</comment>
<gene>
    <name evidence="8" type="ORF">BOKJ2_LOCUS1065</name>
</gene>
<evidence type="ECO:0000256" key="7">
    <source>
        <dbReference type="SAM" id="MobiDB-lite"/>
    </source>
</evidence>
<evidence type="ECO:0000256" key="6">
    <source>
        <dbReference type="RuleBase" id="RU004301"/>
    </source>
</evidence>
<organism evidence="8 9">
    <name type="scientific">Bursaphelenchus okinawaensis</name>
    <dbReference type="NCBI Taxonomy" id="465554"/>
    <lineage>
        <taxon>Eukaryota</taxon>
        <taxon>Metazoa</taxon>
        <taxon>Ecdysozoa</taxon>
        <taxon>Nematoda</taxon>
        <taxon>Chromadorea</taxon>
        <taxon>Rhabditida</taxon>
        <taxon>Tylenchina</taxon>
        <taxon>Tylenchomorpha</taxon>
        <taxon>Aphelenchoidea</taxon>
        <taxon>Aphelenchoididae</taxon>
        <taxon>Bursaphelenchus</taxon>
    </lineage>
</organism>
<keyword evidence="9" id="KW-1185">Reference proteome</keyword>
<reference evidence="8" key="1">
    <citation type="submission" date="2020-09" db="EMBL/GenBank/DDBJ databases">
        <authorList>
            <person name="Kikuchi T."/>
        </authorList>
    </citation>
    <scope>NUCLEOTIDE SEQUENCE</scope>
    <source>
        <strain evidence="8">SH1</strain>
    </source>
</reference>
<name>A0A811JT94_9BILA</name>
<dbReference type="GO" id="GO:0034314">
    <property type="term" value="P:Arp2/3 complex-mediated actin nucleation"/>
    <property type="evidence" value="ECO:0007669"/>
    <property type="project" value="InterPro"/>
</dbReference>
<dbReference type="PIRSF" id="PIRSF039096">
    <property type="entry name" value="p16-ARC"/>
    <property type="match status" value="1"/>
</dbReference>
<dbReference type="Gene3D" id="1.25.40.190">
    <property type="entry name" value="Actin-related protein 2/3 complex subunit 5"/>
    <property type="match status" value="1"/>
</dbReference>
<dbReference type="Pfam" id="PF04699">
    <property type="entry name" value="P16-Arc"/>
    <property type="match status" value="1"/>
</dbReference>
<evidence type="ECO:0000256" key="4">
    <source>
        <dbReference type="ARBA" id="ARBA00023212"/>
    </source>
</evidence>
<dbReference type="FunFam" id="1.25.40.190:FF:000003">
    <property type="entry name" value="Actin-related protein 2/3 complex subunit 5"/>
    <property type="match status" value="1"/>
</dbReference>
<dbReference type="EMBL" id="CAJFDH010000001">
    <property type="protein sequence ID" value="CAD5206381.1"/>
    <property type="molecule type" value="Genomic_DNA"/>
</dbReference>
<comment type="subcellular location">
    <subcellularLocation>
        <location evidence="1">Cytoplasm</location>
        <location evidence="1">Cytoskeleton</location>
    </subcellularLocation>
</comment>
<dbReference type="AlphaFoldDB" id="A0A811JT94"/>
<dbReference type="SUPFAM" id="SSF69103">
    <property type="entry name" value="Arp2/3 complex 16 kDa subunit ARPC5"/>
    <property type="match status" value="1"/>
</dbReference>
<proteinExistence type="inferred from homology"/>
<dbReference type="GO" id="GO:0030833">
    <property type="term" value="P:regulation of actin filament polymerization"/>
    <property type="evidence" value="ECO:0007669"/>
    <property type="project" value="InterPro"/>
</dbReference>
<evidence type="ECO:0000313" key="9">
    <source>
        <dbReference type="Proteomes" id="UP000614601"/>
    </source>
</evidence>
<evidence type="ECO:0000313" key="8">
    <source>
        <dbReference type="EMBL" id="CAD5206381.1"/>
    </source>
</evidence>
<dbReference type="GO" id="GO:0005885">
    <property type="term" value="C:Arp2/3 protein complex"/>
    <property type="evidence" value="ECO:0007669"/>
    <property type="project" value="InterPro"/>
</dbReference>
<comment type="caution">
    <text evidence="8">The sequence shown here is derived from an EMBL/GenBank/DDBJ whole genome shotgun (WGS) entry which is preliminary data.</text>
</comment>
<dbReference type="OrthoDB" id="429520at2759"/>
<dbReference type="InterPro" id="IPR036743">
    <property type="entry name" value="ARPC5_sf"/>
</dbReference>
<evidence type="ECO:0000256" key="3">
    <source>
        <dbReference type="ARBA" id="ARBA00022490"/>
    </source>
</evidence>
<dbReference type="Proteomes" id="UP000614601">
    <property type="component" value="Unassembled WGS sequence"/>
</dbReference>
<dbReference type="Proteomes" id="UP000783686">
    <property type="component" value="Unassembled WGS sequence"/>
</dbReference>
<feature type="region of interest" description="Disordered" evidence="7">
    <location>
        <begin position="1"/>
        <end position="43"/>
    </location>
</feature>
<comment type="similarity">
    <text evidence="2 6">Belongs to the ARPC5 family.</text>
</comment>
<comment type="function">
    <text evidence="5">Functions as a component of the Arp2/3 complex which is involved in regulation of actin polymerization and together with an activating nucleation-promoting factor (NPF) mediates the formation of branched actin networks.</text>
</comment>
<dbReference type="PANTHER" id="PTHR12644">
    <property type="entry name" value="ARP2/3 COMPLEX 16 KD SUBUNIT P16-ARC"/>
    <property type="match status" value="1"/>
</dbReference>